<gene>
    <name evidence="2" type="ORF">PIB30_000876</name>
</gene>
<evidence type="ECO:0000313" key="2">
    <source>
        <dbReference type="EMBL" id="MED6118252.1"/>
    </source>
</evidence>
<dbReference type="Proteomes" id="UP001341840">
    <property type="component" value="Unassembled WGS sequence"/>
</dbReference>
<protein>
    <submittedName>
        <fullName evidence="2">Uncharacterized protein</fullName>
    </submittedName>
</protein>
<evidence type="ECO:0000313" key="3">
    <source>
        <dbReference type="Proteomes" id="UP001341840"/>
    </source>
</evidence>
<reference evidence="2 3" key="1">
    <citation type="journal article" date="2023" name="Plants (Basel)">
        <title>Bridging the Gap: Combining Genomics and Transcriptomics Approaches to Understand Stylosanthes scabra, an Orphan Legume from the Brazilian Caatinga.</title>
        <authorList>
            <person name="Ferreira-Neto J.R.C."/>
            <person name="da Silva M.D."/>
            <person name="Binneck E."/>
            <person name="de Melo N.F."/>
            <person name="da Silva R.H."/>
            <person name="de Melo A.L.T.M."/>
            <person name="Pandolfi V."/>
            <person name="Bustamante F.O."/>
            <person name="Brasileiro-Vidal A.C."/>
            <person name="Benko-Iseppon A.M."/>
        </authorList>
    </citation>
    <scope>NUCLEOTIDE SEQUENCE [LARGE SCALE GENOMIC DNA]</scope>
    <source>
        <tissue evidence="2">Leaves</tissue>
    </source>
</reference>
<dbReference type="EMBL" id="JASCZI010030210">
    <property type="protein sequence ID" value="MED6118252.1"/>
    <property type="molecule type" value="Genomic_DNA"/>
</dbReference>
<keyword evidence="1" id="KW-0732">Signal</keyword>
<accession>A0ABU6R334</accession>
<proteinExistence type="predicted"/>
<comment type="caution">
    <text evidence="2">The sequence shown here is derived from an EMBL/GenBank/DDBJ whole genome shotgun (WGS) entry which is preliminary data.</text>
</comment>
<evidence type="ECO:0000256" key="1">
    <source>
        <dbReference type="SAM" id="SignalP"/>
    </source>
</evidence>
<feature type="chain" id="PRO_5046512313" evidence="1">
    <location>
        <begin position="32"/>
        <end position="128"/>
    </location>
</feature>
<organism evidence="2 3">
    <name type="scientific">Stylosanthes scabra</name>
    <dbReference type="NCBI Taxonomy" id="79078"/>
    <lineage>
        <taxon>Eukaryota</taxon>
        <taxon>Viridiplantae</taxon>
        <taxon>Streptophyta</taxon>
        <taxon>Embryophyta</taxon>
        <taxon>Tracheophyta</taxon>
        <taxon>Spermatophyta</taxon>
        <taxon>Magnoliopsida</taxon>
        <taxon>eudicotyledons</taxon>
        <taxon>Gunneridae</taxon>
        <taxon>Pentapetalae</taxon>
        <taxon>rosids</taxon>
        <taxon>fabids</taxon>
        <taxon>Fabales</taxon>
        <taxon>Fabaceae</taxon>
        <taxon>Papilionoideae</taxon>
        <taxon>50 kb inversion clade</taxon>
        <taxon>dalbergioids sensu lato</taxon>
        <taxon>Dalbergieae</taxon>
        <taxon>Pterocarpus clade</taxon>
        <taxon>Stylosanthes</taxon>
    </lineage>
</organism>
<keyword evidence="3" id="KW-1185">Reference proteome</keyword>
<feature type="signal peptide" evidence="1">
    <location>
        <begin position="1"/>
        <end position="31"/>
    </location>
</feature>
<sequence length="128" mass="14717">MYMAKNGNNMRHSIAIMLLTMGLIVCSSAIAESSNIIFEGYWVSSSSHHDNESLKKCIKECKVRHPLNHDKLKTCIMHCCVDECRRLAPRDREKFMNCLENLYATYLKNRRHNNDPGKQVDGSMTNPL</sequence>
<name>A0ABU6R334_9FABA</name>